<proteinExistence type="inferred from homology"/>
<gene>
    <name evidence="9" type="ORF">B0A50_01967</name>
</gene>
<comment type="catalytic activity">
    <reaction evidence="7">
        <text>L-aspartate + ATP = 4-phospho-L-aspartate + ADP</text>
        <dbReference type="Rhea" id="RHEA:23776"/>
        <dbReference type="ChEBI" id="CHEBI:29991"/>
        <dbReference type="ChEBI" id="CHEBI:30616"/>
        <dbReference type="ChEBI" id="CHEBI:57535"/>
        <dbReference type="ChEBI" id="CHEBI:456216"/>
        <dbReference type="EC" id="2.7.2.4"/>
    </reaction>
</comment>
<organism evidence="9 10">
    <name type="scientific">Salinomyces thailandicus</name>
    <dbReference type="NCBI Taxonomy" id="706561"/>
    <lineage>
        <taxon>Eukaryota</taxon>
        <taxon>Fungi</taxon>
        <taxon>Dikarya</taxon>
        <taxon>Ascomycota</taxon>
        <taxon>Pezizomycotina</taxon>
        <taxon>Dothideomycetes</taxon>
        <taxon>Dothideomycetidae</taxon>
        <taxon>Mycosphaerellales</taxon>
        <taxon>Teratosphaeriaceae</taxon>
        <taxon>Salinomyces</taxon>
    </lineage>
</organism>
<dbReference type="PANTHER" id="PTHR21499">
    <property type="entry name" value="ASPARTATE KINASE"/>
    <property type="match status" value="1"/>
</dbReference>
<dbReference type="PROSITE" id="PS51671">
    <property type="entry name" value="ACT"/>
    <property type="match status" value="1"/>
</dbReference>
<comment type="caution">
    <text evidence="9">The sequence shown here is derived from an EMBL/GenBank/DDBJ whole genome shotgun (WGS) entry which is preliminary data.</text>
</comment>
<accession>A0A4V5N5A3</accession>
<dbReference type="InterPro" id="IPR001341">
    <property type="entry name" value="Asp_kinase"/>
</dbReference>
<keyword evidence="6" id="KW-0067">ATP-binding</keyword>
<evidence type="ECO:0000313" key="10">
    <source>
        <dbReference type="Proteomes" id="UP000308549"/>
    </source>
</evidence>
<evidence type="ECO:0000313" key="9">
    <source>
        <dbReference type="EMBL" id="TKA30999.1"/>
    </source>
</evidence>
<dbReference type="SUPFAM" id="SSF55021">
    <property type="entry name" value="ACT-like"/>
    <property type="match status" value="2"/>
</dbReference>
<dbReference type="Gene3D" id="3.40.1160.10">
    <property type="entry name" value="Acetylglutamate kinase-like"/>
    <property type="match status" value="1"/>
</dbReference>
<dbReference type="AlphaFoldDB" id="A0A4V5N5A3"/>
<dbReference type="InterPro" id="IPR045865">
    <property type="entry name" value="ACT-like_dom_sf"/>
</dbReference>
<dbReference type="NCBIfam" id="TIGR00657">
    <property type="entry name" value="asp_kinases"/>
    <property type="match status" value="1"/>
</dbReference>
<keyword evidence="4" id="KW-0547">Nucleotide-binding</keyword>
<dbReference type="PANTHER" id="PTHR21499:SF59">
    <property type="entry name" value="ASPARTOKINASE"/>
    <property type="match status" value="1"/>
</dbReference>
<keyword evidence="3" id="KW-0808">Transferase</keyword>
<dbReference type="GO" id="GO:0005524">
    <property type="term" value="F:ATP binding"/>
    <property type="evidence" value="ECO:0007669"/>
    <property type="project" value="UniProtKB-KW"/>
</dbReference>
<sequence length="574" mass="61517">MEFPVIRREPESANKALVDGPVTNGQIEDRIAHTQEKELAGGANWVVQKYGGTSVGKFPLKIVEEIVMAGLQPPNNQRIAVVCSARSTGSKAEGTTNRLLRAARDAEAGSWNFASIVQSLREDHLDALTASLPGARLMPASPELDAITTHYAAQVNAVCDHLLKVLESALFLKDVTSQTMDMVMSVGEKLSCLYMTALLQSRSVHAVYVDLSDAIPVSAAPAPKSLNEAFYATLAATFGTLIRALTADPAAVPVITGYFGKLPGSGGLLDHIGRGYTDLCAALIAVGMGARELQIWKEVDGIFTADPRKVPTARLLPSVTPSEAAELTFYGSEVIHPFTMDQVIRAGIPVRIKNVMNPRSAGTVILPDVVEEGQSRRKGLIRNRSTSLLANSMAGRGRGPKRPTAVTIKPNITVLNIHSHNRTRAHGFLMSIFSTLDRHGLSVDLLASSEVHVSMALHCEPPPSTPTNPAQRTPADDAQTENLALQSTVDDLLATWSCDIDLVPNMAIISLVGRDLRSMVGISGRFFGVLGRTGVNVEMISQGASEISIGCVIEAREAVRALNVVHTELFTFLE</sequence>
<dbReference type="Gene3D" id="3.30.70.260">
    <property type="match status" value="2"/>
</dbReference>
<dbReference type="Proteomes" id="UP000308549">
    <property type="component" value="Unassembled WGS sequence"/>
</dbReference>
<dbReference type="OrthoDB" id="4323675at2759"/>
<dbReference type="InterPro" id="IPR054352">
    <property type="entry name" value="ACT_Aspartokinase"/>
</dbReference>
<dbReference type="InterPro" id="IPR001048">
    <property type="entry name" value="Asp/Glu/Uridylate_kinase"/>
</dbReference>
<evidence type="ECO:0000259" key="8">
    <source>
        <dbReference type="PROSITE" id="PS51671"/>
    </source>
</evidence>
<evidence type="ECO:0000256" key="2">
    <source>
        <dbReference type="ARBA" id="ARBA00013059"/>
    </source>
</evidence>
<dbReference type="Pfam" id="PF00696">
    <property type="entry name" value="AA_kinase"/>
    <property type="match status" value="1"/>
</dbReference>
<evidence type="ECO:0000256" key="7">
    <source>
        <dbReference type="ARBA" id="ARBA00047872"/>
    </source>
</evidence>
<evidence type="ECO:0000256" key="3">
    <source>
        <dbReference type="ARBA" id="ARBA00022679"/>
    </source>
</evidence>
<dbReference type="InterPro" id="IPR002912">
    <property type="entry name" value="ACT_dom"/>
</dbReference>
<dbReference type="GO" id="GO:0009089">
    <property type="term" value="P:lysine biosynthetic process via diaminopimelate"/>
    <property type="evidence" value="ECO:0007669"/>
    <property type="project" value="TreeGrafter"/>
</dbReference>
<dbReference type="GO" id="GO:0004072">
    <property type="term" value="F:aspartate kinase activity"/>
    <property type="evidence" value="ECO:0007669"/>
    <property type="project" value="UniProtKB-EC"/>
</dbReference>
<dbReference type="EC" id="2.7.2.4" evidence="2"/>
<dbReference type="InterPro" id="IPR018042">
    <property type="entry name" value="Aspartate_kinase_CS"/>
</dbReference>
<evidence type="ECO:0000256" key="6">
    <source>
        <dbReference type="ARBA" id="ARBA00022840"/>
    </source>
</evidence>
<reference evidence="9 10" key="1">
    <citation type="submission" date="2017-03" db="EMBL/GenBank/DDBJ databases">
        <title>Genomes of endolithic fungi from Antarctica.</title>
        <authorList>
            <person name="Coleine C."/>
            <person name="Masonjones S."/>
            <person name="Stajich J.E."/>
        </authorList>
    </citation>
    <scope>NUCLEOTIDE SEQUENCE [LARGE SCALE GENOMIC DNA]</scope>
    <source>
        <strain evidence="9 10">CCFEE 6315</strain>
    </source>
</reference>
<dbReference type="EMBL" id="NAJL01000009">
    <property type="protein sequence ID" value="TKA30999.1"/>
    <property type="molecule type" value="Genomic_DNA"/>
</dbReference>
<evidence type="ECO:0000256" key="5">
    <source>
        <dbReference type="ARBA" id="ARBA00022777"/>
    </source>
</evidence>
<evidence type="ECO:0000256" key="4">
    <source>
        <dbReference type="ARBA" id="ARBA00022741"/>
    </source>
</evidence>
<dbReference type="PROSITE" id="PS00324">
    <property type="entry name" value="ASPARTOKINASE"/>
    <property type="match status" value="1"/>
</dbReference>
<comment type="similarity">
    <text evidence="1">Belongs to the aspartokinase family.</text>
</comment>
<dbReference type="GO" id="GO:0005829">
    <property type="term" value="C:cytosol"/>
    <property type="evidence" value="ECO:0007669"/>
    <property type="project" value="TreeGrafter"/>
</dbReference>
<dbReference type="GO" id="GO:0009090">
    <property type="term" value="P:homoserine biosynthetic process"/>
    <property type="evidence" value="ECO:0007669"/>
    <property type="project" value="TreeGrafter"/>
</dbReference>
<dbReference type="FunFam" id="3.40.1160.10:FF:000023">
    <property type="entry name" value="Probable aspartokinase"/>
    <property type="match status" value="1"/>
</dbReference>
<protein>
    <recommendedName>
        <fullName evidence="2">aspartate kinase</fullName>
        <ecNumber evidence="2">2.7.2.4</ecNumber>
    </recommendedName>
</protein>
<dbReference type="Pfam" id="PF22468">
    <property type="entry name" value="ACT_9"/>
    <property type="match status" value="1"/>
</dbReference>
<keyword evidence="10" id="KW-1185">Reference proteome</keyword>
<feature type="domain" description="ACT" evidence="8">
    <location>
        <begin position="511"/>
        <end position="574"/>
    </location>
</feature>
<keyword evidence="5" id="KW-0418">Kinase</keyword>
<dbReference type="SUPFAM" id="SSF53633">
    <property type="entry name" value="Carbamate kinase-like"/>
    <property type="match status" value="1"/>
</dbReference>
<dbReference type="InterPro" id="IPR036393">
    <property type="entry name" value="AceGlu_kinase-like_sf"/>
</dbReference>
<evidence type="ECO:0000256" key="1">
    <source>
        <dbReference type="ARBA" id="ARBA00010122"/>
    </source>
</evidence>
<name>A0A4V5N5A3_9PEZI</name>